<evidence type="ECO:0000313" key="2">
    <source>
        <dbReference type="Proteomes" id="UP000008694"/>
    </source>
</evidence>
<proteinExistence type="predicted"/>
<evidence type="ECO:0000313" key="1">
    <source>
        <dbReference type="EMBL" id="EFH56291.1"/>
    </source>
</evidence>
<name>D7LJZ0_ARALL</name>
<organism evidence="2">
    <name type="scientific">Arabidopsis lyrata subsp. lyrata</name>
    <name type="common">Lyre-leaved rock-cress</name>
    <dbReference type="NCBI Taxonomy" id="81972"/>
    <lineage>
        <taxon>Eukaryota</taxon>
        <taxon>Viridiplantae</taxon>
        <taxon>Streptophyta</taxon>
        <taxon>Embryophyta</taxon>
        <taxon>Tracheophyta</taxon>
        <taxon>Spermatophyta</taxon>
        <taxon>Magnoliopsida</taxon>
        <taxon>eudicotyledons</taxon>
        <taxon>Gunneridae</taxon>
        <taxon>Pentapetalae</taxon>
        <taxon>rosids</taxon>
        <taxon>malvids</taxon>
        <taxon>Brassicales</taxon>
        <taxon>Brassicaceae</taxon>
        <taxon>Camelineae</taxon>
        <taxon>Arabidopsis</taxon>
    </lineage>
</organism>
<dbReference type="EMBL" id="GL348716">
    <property type="protein sequence ID" value="EFH56291.1"/>
    <property type="molecule type" value="Genomic_DNA"/>
</dbReference>
<dbReference type="HOGENOM" id="CLU_2691128_0_0_1"/>
<protein>
    <submittedName>
        <fullName evidence="1">Uncharacterized protein</fullName>
    </submittedName>
</protein>
<dbReference type="AlphaFoldDB" id="D7LJZ0"/>
<gene>
    <name evidence="1" type="ORF">ARALYDRAFT_903704</name>
</gene>
<sequence length="74" mass="8579">MVKYFWYEHPVSLSRDELFGCQEYETNAKWNGMHSSCIPRPVTKKIDHPCHPNHPLELLLQGPPNYSAGNQARL</sequence>
<reference evidence="2" key="1">
    <citation type="journal article" date="2011" name="Nat. Genet.">
        <title>The Arabidopsis lyrata genome sequence and the basis of rapid genome size change.</title>
        <authorList>
            <person name="Hu T.T."/>
            <person name="Pattyn P."/>
            <person name="Bakker E.G."/>
            <person name="Cao J."/>
            <person name="Cheng J.-F."/>
            <person name="Clark R.M."/>
            <person name="Fahlgren N."/>
            <person name="Fawcett J.A."/>
            <person name="Grimwood J."/>
            <person name="Gundlach H."/>
            <person name="Haberer G."/>
            <person name="Hollister J.D."/>
            <person name="Ossowski S."/>
            <person name="Ottilar R.P."/>
            <person name="Salamov A.A."/>
            <person name="Schneeberger K."/>
            <person name="Spannagl M."/>
            <person name="Wang X."/>
            <person name="Yang L."/>
            <person name="Nasrallah M.E."/>
            <person name="Bergelson J."/>
            <person name="Carrington J.C."/>
            <person name="Gaut B.S."/>
            <person name="Schmutz J."/>
            <person name="Mayer K.F.X."/>
            <person name="Van de Peer Y."/>
            <person name="Grigoriev I.V."/>
            <person name="Nordborg M."/>
            <person name="Weigel D."/>
            <person name="Guo Y.-L."/>
        </authorList>
    </citation>
    <scope>NUCLEOTIDE SEQUENCE [LARGE SCALE GENOMIC DNA]</scope>
    <source>
        <strain evidence="2">cv. MN47</strain>
    </source>
</reference>
<accession>D7LJZ0</accession>
<dbReference type="Proteomes" id="UP000008694">
    <property type="component" value="Unassembled WGS sequence"/>
</dbReference>
<keyword evidence="2" id="KW-1185">Reference proteome</keyword>
<dbReference type="Gramene" id="scaffold_403205.1">
    <property type="protein sequence ID" value="scaffold_403205.1"/>
    <property type="gene ID" value="scaffold_403205.1"/>
</dbReference>